<reference evidence="3" key="1">
    <citation type="submission" date="2020-03" db="EMBL/GenBank/DDBJ databases">
        <title>Spirochaetal bacteria isolated from arthropods constitute a novel genus Entomospira genus novum within the order Spirochaetales.</title>
        <authorList>
            <person name="Grana-Miraglia L."/>
            <person name="Sikutova S."/>
            <person name="Fingerle V."/>
            <person name="Sing A."/>
            <person name="Castillo-Ramirez S."/>
            <person name="Margos G."/>
            <person name="Rudolf I."/>
        </authorList>
    </citation>
    <scope>NUCLEOTIDE SEQUENCE</scope>
    <source>
        <strain evidence="3">BR208</strain>
    </source>
</reference>
<keyword evidence="4" id="KW-1185">Reference proteome</keyword>
<accession>A0A968GGE0</accession>
<feature type="transmembrane region" description="Helical" evidence="1">
    <location>
        <begin position="12"/>
        <end position="40"/>
    </location>
</feature>
<evidence type="ECO:0000256" key="1">
    <source>
        <dbReference type="SAM" id="Phobius"/>
    </source>
</evidence>
<sequence length="649" mass="73855">MSKRSNLSNPTIRNIILFITTFFLTIIVIMLMAIFSFFIFNKSTPRHETLAKKQRTAPDYTAEEIAQFHSLYHMAVNESFFHLNLIPWHARTYDIVKIAVSHSNIPSSIWHSIPPEHQTYEISLLAVQNNTPVYLSYSSGSSYGYGSYEDSILKEIPPLHKTKELILLAVKNYGMALQYAPKELITAYIAQTAVESNPYALRYVPSTLLTESLIHTALSLDGMTLTYLPKALITYELATLAITSSATAIQYVPAALIDDRLAMLAVRKDGLMLQYLPNNLFTAEMISIAMHQNAATIKYLENNIISEDFALLAVTQDGDLLKYIPTELMTPEVLLQAVQQRGEAIRHIPKELLTEEIVLTAITTTSNAIQWIPEPYLTEEIIIQGILSTPYILYDDKKFKKHLNTPELALFAVQHNPSFLMQIPMNLRVDAVAETAFQQNMYLFPYLPEEERTIERSILAVANNPDKAIIHVPKHLRTPEFFDQVIPLNGLVLEFIPKKWLNENIIQTAIRQNPWAFTKLPKHHQTASLTRLALELGLPISQVPKKFLDSTIVYEILLSYPQRIKETPPTYITQTIADFVLAYHINYIKYIPPAYITYEAAQLAIKSNANNLQYIPDHLKTYALSYHAIQHNASTIRYLPLHFAKEPTP</sequence>
<evidence type="ECO:0000313" key="3">
    <source>
        <dbReference type="EMBL" id="NIZ47336.1"/>
    </source>
</evidence>
<dbReference type="Proteomes" id="UP000752013">
    <property type="component" value="Unassembled WGS sequence"/>
</dbReference>
<keyword evidence="1" id="KW-1133">Transmembrane helix</keyword>
<evidence type="ECO:0000313" key="4">
    <source>
        <dbReference type="Proteomes" id="UP000752013"/>
    </source>
</evidence>
<organism evidence="3 4">
    <name type="scientific">Entomospira nematocerorum</name>
    <dbReference type="NCBI Taxonomy" id="2719987"/>
    <lineage>
        <taxon>Bacteria</taxon>
        <taxon>Pseudomonadati</taxon>
        <taxon>Spirochaetota</taxon>
        <taxon>Spirochaetia</taxon>
        <taxon>Spirochaetales</taxon>
        <taxon>Spirochaetaceae</taxon>
        <taxon>Entomospira</taxon>
    </lineage>
</organism>
<dbReference type="Pfam" id="PF13475">
    <property type="entry name" value="DUF4116"/>
    <property type="match status" value="2"/>
</dbReference>
<dbReference type="AlphaFoldDB" id="A0A968GGE0"/>
<feature type="domain" description="DUF4116" evidence="2">
    <location>
        <begin position="307"/>
        <end position="352"/>
    </location>
</feature>
<protein>
    <submittedName>
        <fullName evidence="3">DUF4116 domain-containing protein</fullName>
    </submittedName>
</protein>
<dbReference type="EMBL" id="JAATLK010000001">
    <property type="protein sequence ID" value="NIZ47336.1"/>
    <property type="molecule type" value="Genomic_DNA"/>
</dbReference>
<dbReference type="InterPro" id="IPR025197">
    <property type="entry name" value="DUF4116"/>
</dbReference>
<gene>
    <name evidence="3" type="ORF">HCT46_05350</name>
</gene>
<feature type="domain" description="DUF4116" evidence="2">
    <location>
        <begin position="152"/>
        <end position="184"/>
    </location>
</feature>
<dbReference type="RefSeq" id="WP_167703747.1">
    <property type="nucleotide sequence ID" value="NZ_CP118168.1"/>
</dbReference>
<keyword evidence="1" id="KW-0472">Membrane</keyword>
<evidence type="ECO:0000259" key="2">
    <source>
        <dbReference type="Pfam" id="PF13475"/>
    </source>
</evidence>
<comment type="caution">
    <text evidence="3">The sequence shown here is derived from an EMBL/GenBank/DDBJ whole genome shotgun (WGS) entry which is preliminary data.</text>
</comment>
<proteinExistence type="predicted"/>
<name>A0A968GGE0_9SPIO</name>
<keyword evidence="1" id="KW-0812">Transmembrane</keyword>